<dbReference type="OrthoDB" id="5502329at2"/>
<feature type="transmembrane region" description="Helical" evidence="5">
    <location>
        <begin position="67"/>
        <end position="86"/>
    </location>
</feature>
<dbReference type="GO" id="GO:0009403">
    <property type="term" value="P:toxin biosynthetic process"/>
    <property type="evidence" value="ECO:0007669"/>
    <property type="project" value="InterPro"/>
</dbReference>
<proteinExistence type="predicted"/>
<reference evidence="6 7" key="1">
    <citation type="submission" date="2019-06" db="EMBL/GenBank/DDBJ databases">
        <title>Persicimonas caeni gen. nov., sp. nov., a predatory bacterium isolated from solar saltern.</title>
        <authorList>
            <person name="Wang S."/>
        </authorList>
    </citation>
    <scope>NUCLEOTIDE SEQUENCE [LARGE SCALE GENOMIC DNA]</scope>
    <source>
        <strain evidence="6 7">YN101</strain>
    </source>
</reference>
<gene>
    <name evidence="6" type="ORF">FIV42_02485</name>
</gene>
<dbReference type="GO" id="GO:0016020">
    <property type="term" value="C:membrane"/>
    <property type="evidence" value="ECO:0007669"/>
    <property type="project" value="UniProtKB-SubCell"/>
</dbReference>
<dbReference type="Proteomes" id="UP000315995">
    <property type="component" value="Chromosome"/>
</dbReference>
<keyword evidence="4 5" id="KW-0472">Membrane</keyword>
<dbReference type="InterPro" id="IPR003825">
    <property type="entry name" value="Colicin-V_CvpA"/>
</dbReference>
<dbReference type="RefSeq" id="WP_141196143.1">
    <property type="nucleotide sequence ID" value="NZ_CP041186.1"/>
</dbReference>
<accession>A0A5B8Y0C7</accession>
<sequence>MTVDIIAIFLFAVAIFLGWRAGAVSQVGRVAAAVLAVVGAPYGAVMVRDIMFADTELSRPVVEATSLFVAGILIYVAVALTGWLIVRAMHATSEHLTLLDKLGGGTIGAIKGTLLIYFVLTVFALLQVPAEKLDPSNAMGLRGGHATEFVIEHNILAPWQLPELSELHTALKVRYYADELDRERVLHDHPRAADFLRKDAIAMLTDDPALMQAVVDDYYPVTLADPRVRAALSDDKITQTLSSIDWESLLKELMSPVHS</sequence>
<organism evidence="6 7">
    <name type="scientific">Persicimonas caeni</name>
    <dbReference type="NCBI Taxonomy" id="2292766"/>
    <lineage>
        <taxon>Bacteria</taxon>
        <taxon>Deltaproteobacteria</taxon>
        <taxon>Bradymonadales</taxon>
        <taxon>Bradymonadaceae</taxon>
        <taxon>Persicimonas</taxon>
    </lineage>
</organism>
<dbReference type="EMBL" id="CP041186">
    <property type="protein sequence ID" value="QDG49646.1"/>
    <property type="molecule type" value="Genomic_DNA"/>
</dbReference>
<feature type="transmembrane region" description="Helical" evidence="5">
    <location>
        <begin position="106"/>
        <end position="126"/>
    </location>
</feature>
<evidence type="ECO:0000256" key="2">
    <source>
        <dbReference type="ARBA" id="ARBA00022692"/>
    </source>
</evidence>
<evidence type="ECO:0000313" key="6">
    <source>
        <dbReference type="EMBL" id="QDG49646.1"/>
    </source>
</evidence>
<evidence type="ECO:0000256" key="4">
    <source>
        <dbReference type="ARBA" id="ARBA00023136"/>
    </source>
</evidence>
<name>A0A4Y6PMW4_PERCE</name>
<comment type="subcellular location">
    <subcellularLocation>
        <location evidence="1">Membrane</location>
        <topology evidence="1">Multi-pass membrane protein</topology>
    </subcellularLocation>
</comment>
<accession>A0A4Y6PMW4</accession>
<dbReference type="AlphaFoldDB" id="A0A4Y6PMW4"/>
<evidence type="ECO:0000256" key="5">
    <source>
        <dbReference type="SAM" id="Phobius"/>
    </source>
</evidence>
<evidence type="ECO:0000313" key="7">
    <source>
        <dbReference type="Proteomes" id="UP000315995"/>
    </source>
</evidence>
<evidence type="ECO:0000256" key="1">
    <source>
        <dbReference type="ARBA" id="ARBA00004141"/>
    </source>
</evidence>
<feature type="transmembrane region" description="Helical" evidence="5">
    <location>
        <begin position="30"/>
        <end position="47"/>
    </location>
</feature>
<protein>
    <submittedName>
        <fullName evidence="6">CvpA family protein</fullName>
    </submittedName>
</protein>
<keyword evidence="3 5" id="KW-1133">Transmembrane helix</keyword>
<keyword evidence="7" id="KW-1185">Reference proteome</keyword>
<keyword evidence="2 5" id="KW-0812">Transmembrane</keyword>
<dbReference type="Pfam" id="PF02674">
    <property type="entry name" value="Colicin_V"/>
    <property type="match status" value="1"/>
</dbReference>
<evidence type="ECO:0000256" key="3">
    <source>
        <dbReference type="ARBA" id="ARBA00022989"/>
    </source>
</evidence>